<dbReference type="PRINTS" id="PR00081">
    <property type="entry name" value="GDHRDH"/>
</dbReference>
<organism evidence="3 4">
    <name type="scientific">Streptomyces pyxinicus</name>
    <dbReference type="NCBI Taxonomy" id="2970331"/>
    <lineage>
        <taxon>Bacteria</taxon>
        <taxon>Bacillati</taxon>
        <taxon>Actinomycetota</taxon>
        <taxon>Actinomycetes</taxon>
        <taxon>Kitasatosporales</taxon>
        <taxon>Streptomycetaceae</taxon>
        <taxon>Streptomyces</taxon>
    </lineage>
</organism>
<dbReference type="PRINTS" id="PR00080">
    <property type="entry name" value="SDRFAMILY"/>
</dbReference>
<evidence type="ECO:0000313" key="3">
    <source>
        <dbReference type="EMBL" id="MCS0605604.1"/>
    </source>
</evidence>
<comment type="caution">
    <text evidence="3">The sequence shown here is derived from an EMBL/GenBank/DDBJ whole genome shotgun (WGS) entry which is preliminary data.</text>
</comment>
<dbReference type="Pfam" id="PF13561">
    <property type="entry name" value="adh_short_C2"/>
    <property type="match status" value="1"/>
</dbReference>
<name>A0ABT2BAP5_9ACTN</name>
<dbReference type="RefSeq" id="WP_258782849.1">
    <property type="nucleotide sequence ID" value="NZ_JANUGP010000034.1"/>
</dbReference>
<evidence type="ECO:0000313" key="4">
    <source>
        <dbReference type="Proteomes" id="UP001205612"/>
    </source>
</evidence>
<accession>A0ABT2BAP5</accession>
<keyword evidence="2 3" id="KW-0560">Oxidoreductase</keyword>
<gene>
    <name evidence="3" type="ORF">NX794_31035</name>
</gene>
<dbReference type="InterPro" id="IPR036291">
    <property type="entry name" value="NAD(P)-bd_dom_sf"/>
</dbReference>
<dbReference type="SUPFAM" id="SSF51735">
    <property type="entry name" value="NAD(P)-binding Rossmann-fold domains"/>
    <property type="match status" value="1"/>
</dbReference>
<keyword evidence="4" id="KW-1185">Reference proteome</keyword>
<evidence type="ECO:0000256" key="1">
    <source>
        <dbReference type="ARBA" id="ARBA00006484"/>
    </source>
</evidence>
<dbReference type="GO" id="GO:0047936">
    <property type="term" value="F:glucose 1-dehydrogenase [NAD(P)+] activity"/>
    <property type="evidence" value="ECO:0007669"/>
    <property type="project" value="UniProtKB-EC"/>
</dbReference>
<proteinExistence type="inferred from homology"/>
<dbReference type="Gene3D" id="3.40.50.720">
    <property type="entry name" value="NAD(P)-binding Rossmann-like Domain"/>
    <property type="match status" value="1"/>
</dbReference>
<sequence length="266" mass="27985">MTRRLADKVAVVTGAARGIGRATALRFAAEGAHVVLADRDEDTGAQTAAEAAGLFIPTDVTDPQAVERLYTLTTRNYGRVDIAVNNAGICRADDGDILETTFAAWDATLRANLYSMFLCCRFALMHMRPRGSGNIINMSSAVALTGTPAAPVAYTASKGALIALTRQIAARYAVEGIRVNALCPGPVDTALFDDLFATDPQRAVDRLIVTPMRGASSPDDVAAAAAFLASDDAARITGTALPVDGGLTMTHIAGMPEPHPRTTRQR</sequence>
<dbReference type="Proteomes" id="UP001205612">
    <property type="component" value="Unassembled WGS sequence"/>
</dbReference>
<dbReference type="PANTHER" id="PTHR43180">
    <property type="entry name" value="3-OXOACYL-(ACYL-CARRIER-PROTEIN) REDUCTASE (AFU_ORTHOLOGUE AFUA_6G11210)"/>
    <property type="match status" value="1"/>
</dbReference>
<dbReference type="PANTHER" id="PTHR43180:SF66">
    <property type="entry name" value="SHORT-CHAIN DEHYDROGENASE_REDUCTASE FAMILY PROTEIN"/>
    <property type="match status" value="1"/>
</dbReference>
<dbReference type="EC" id="1.1.1.47" evidence="3"/>
<protein>
    <submittedName>
        <fullName evidence="3">Glucose 1-dehydrogenase</fullName>
        <ecNumber evidence="3">1.1.1.47</ecNumber>
    </submittedName>
</protein>
<dbReference type="InterPro" id="IPR002347">
    <property type="entry name" value="SDR_fam"/>
</dbReference>
<dbReference type="CDD" id="cd05233">
    <property type="entry name" value="SDR_c"/>
    <property type="match status" value="1"/>
</dbReference>
<comment type="similarity">
    <text evidence="1">Belongs to the short-chain dehydrogenases/reductases (SDR) family.</text>
</comment>
<evidence type="ECO:0000256" key="2">
    <source>
        <dbReference type="ARBA" id="ARBA00023002"/>
    </source>
</evidence>
<dbReference type="EMBL" id="JANUGP010000034">
    <property type="protein sequence ID" value="MCS0605604.1"/>
    <property type="molecule type" value="Genomic_DNA"/>
</dbReference>
<dbReference type="NCBIfam" id="NF005559">
    <property type="entry name" value="PRK07231.1"/>
    <property type="match status" value="1"/>
</dbReference>
<reference evidence="3 4" key="1">
    <citation type="submission" date="2022-08" db="EMBL/GenBank/DDBJ databases">
        <authorList>
            <person name="Somphong A."/>
            <person name="Phongsopitanun W."/>
        </authorList>
    </citation>
    <scope>NUCLEOTIDE SEQUENCE [LARGE SCALE GENOMIC DNA]</scope>
    <source>
        <strain evidence="3 4">LP11</strain>
    </source>
</reference>